<dbReference type="InterPro" id="IPR003439">
    <property type="entry name" value="ABC_transporter-like_ATP-bd"/>
</dbReference>
<dbReference type="Gene3D" id="3.40.50.300">
    <property type="entry name" value="P-loop containing nucleotide triphosphate hydrolases"/>
    <property type="match status" value="1"/>
</dbReference>
<dbReference type="PROSITE" id="PS50893">
    <property type="entry name" value="ABC_TRANSPORTER_2"/>
    <property type="match status" value="1"/>
</dbReference>
<comment type="similarity">
    <text evidence="2">Belongs to the ABC transporter superfamily. ABCB family. Mitochondrial peptide exporter (TC 3.A.1.212) subfamily.</text>
</comment>
<keyword evidence="5" id="KW-0547">Nucleotide-binding</keyword>
<dbReference type="Pfam" id="PF00664">
    <property type="entry name" value="ABC_membrane"/>
    <property type="match status" value="1"/>
</dbReference>
<comment type="subcellular location">
    <subcellularLocation>
        <location evidence="1">Membrane</location>
        <topology evidence="1">Multi-pass membrane protein</topology>
    </subcellularLocation>
</comment>
<evidence type="ECO:0000256" key="1">
    <source>
        <dbReference type="ARBA" id="ARBA00004141"/>
    </source>
</evidence>
<dbReference type="FunFam" id="3.40.50.300:FF:000218">
    <property type="entry name" value="Multidrug ABC transporter ATP-binding protein"/>
    <property type="match status" value="1"/>
</dbReference>
<dbReference type="Proteomes" id="UP000095009">
    <property type="component" value="Unassembled WGS sequence"/>
</dbReference>
<dbReference type="InterPro" id="IPR003593">
    <property type="entry name" value="AAA+_ATPase"/>
</dbReference>
<keyword evidence="6" id="KW-0067">ATP-binding</keyword>
<evidence type="ECO:0000256" key="4">
    <source>
        <dbReference type="ARBA" id="ARBA00022692"/>
    </source>
</evidence>
<dbReference type="Pfam" id="PF00005">
    <property type="entry name" value="ABC_tran"/>
    <property type="match status" value="1"/>
</dbReference>
<sequence>MSQLYTRTNLNPIASSWTSRSSLKGLLSVYATNGSRRIGTRGYSDSVKPSSTESNTSVSTNPSKSPACEEPPKTEISEIDKVPIGATVLDLSARLSARDNAGKSGWYEIKRLFTLAAKEKKSFAFFVSMLLITTAVTMVIPGVVGQVFDAATSDNEVKRVYGLEIKTFFWALGGLFLVGAVANFARSMTLKLIGERLVARLRSYMFKRTITQDAEFFDANRVGDLISRLSNDSNIVSRALTINVADGLRNLLQGVAGLTMMCIVNLKLTAVMVTVLPPLAFGAFHYGKKIRQISRDLQSSVGQLTKVSEERLSNVRTAQSFAGEQQEVHLYNEKVRDVFELGKKEAIASSTFFSSTGLIGNFTILALLAVGSSMLTQGSITMGEMTSYMMYAAYTAGAVFGLSNFYSEIMKGAGAASRLFELADRQPAIKTTVGKKLTAANARGVISFKNVNFSYPTRPGVPIFNDLSFDIQPGRSVCIVGPSGSGKSTLSSLILRFYDPISGTVAIDGQDIRQFNLKSIRRQIGVVQQEPVLFGGTIAENIAYGVPGGKLTRNQIVEAARKANCGFIDGFPKGLDTKVGSRGAQLSGGQKQRIAIARALIKQPSILILDEATSALDVESEALVNEALQRVIGGDGLQSKPTVISIAHRISTIRRSDWVVVLGKNGTVVEQGTFNQLYAISDSALSQLLNAREDVYDDNLVPSQESKEKAQNEEAILELLGEELESATQAEVKPPM</sequence>
<feature type="transmembrane region" description="Helical" evidence="10">
    <location>
        <begin position="346"/>
        <end position="368"/>
    </location>
</feature>
<dbReference type="InterPro" id="IPR039421">
    <property type="entry name" value="Type_1_exporter"/>
</dbReference>
<dbReference type="PIRSF" id="PIRSF002773">
    <property type="entry name" value="ABC_prm/ATPase_B"/>
    <property type="match status" value="1"/>
</dbReference>
<evidence type="ECO:0000259" key="12">
    <source>
        <dbReference type="PROSITE" id="PS50929"/>
    </source>
</evidence>
<keyword evidence="14" id="KW-1185">Reference proteome</keyword>
<evidence type="ECO:0000313" key="14">
    <source>
        <dbReference type="Proteomes" id="UP000095009"/>
    </source>
</evidence>
<dbReference type="EMBL" id="KV454406">
    <property type="protein sequence ID" value="ODQ68563.1"/>
    <property type="molecule type" value="Genomic_DNA"/>
</dbReference>
<dbReference type="PANTHER" id="PTHR43394">
    <property type="entry name" value="ATP-DEPENDENT PERMEASE MDL1, MITOCHONDRIAL"/>
    <property type="match status" value="1"/>
</dbReference>
<dbReference type="InterPro" id="IPR036640">
    <property type="entry name" value="ABC1_TM_sf"/>
</dbReference>
<dbReference type="Gene3D" id="1.20.1560.10">
    <property type="entry name" value="ABC transporter type 1, transmembrane domain"/>
    <property type="match status" value="1"/>
</dbReference>
<feature type="transmembrane region" description="Helical" evidence="10">
    <location>
        <begin position="388"/>
        <end position="406"/>
    </location>
</feature>
<dbReference type="PROSITE" id="PS50929">
    <property type="entry name" value="ABC_TM1F"/>
    <property type="match status" value="1"/>
</dbReference>
<accession>A0A1E3PT16</accession>
<dbReference type="GO" id="GO:0005524">
    <property type="term" value="F:ATP binding"/>
    <property type="evidence" value="ECO:0007669"/>
    <property type="project" value="UniProtKB-KW"/>
</dbReference>
<dbReference type="GO" id="GO:0005743">
    <property type="term" value="C:mitochondrial inner membrane"/>
    <property type="evidence" value="ECO:0007669"/>
    <property type="project" value="TreeGrafter"/>
</dbReference>
<evidence type="ECO:0000256" key="8">
    <source>
        <dbReference type="ARBA" id="ARBA00023136"/>
    </source>
</evidence>
<dbReference type="CDD" id="cd03249">
    <property type="entry name" value="ABC_MTABC3_MDL1_MDL2"/>
    <property type="match status" value="1"/>
</dbReference>
<organism evidence="13 14">
    <name type="scientific">Nadsonia fulvescens var. elongata DSM 6958</name>
    <dbReference type="NCBI Taxonomy" id="857566"/>
    <lineage>
        <taxon>Eukaryota</taxon>
        <taxon>Fungi</taxon>
        <taxon>Dikarya</taxon>
        <taxon>Ascomycota</taxon>
        <taxon>Saccharomycotina</taxon>
        <taxon>Dipodascomycetes</taxon>
        <taxon>Dipodascales</taxon>
        <taxon>Dipodascales incertae sedis</taxon>
        <taxon>Nadsonia</taxon>
    </lineage>
</organism>
<feature type="domain" description="ABC transmembrane type-1" evidence="12">
    <location>
        <begin position="129"/>
        <end position="411"/>
    </location>
</feature>
<dbReference type="SUPFAM" id="SSF90123">
    <property type="entry name" value="ABC transporter transmembrane region"/>
    <property type="match status" value="1"/>
</dbReference>
<dbReference type="FunFam" id="1.20.1560.10:FF:000058">
    <property type="entry name" value="ABC transporter B family member 25"/>
    <property type="match status" value="1"/>
</dbReference>
<keyword evidence="8 10" id="KW-0472">Membrane</keyword>
<protein>
    <submittedName>
        <fullName evidence="13">Uncharacterized protein</fullName>
    </submittedName>
</protein>
<dbReference type="InterPro" id="IPR011527">
    <property type="entry name" value="ABC1_TM_dom"/>
</dbReference>
<dbReference type="SUPFAM" id="SSF52540">
    <property type="entry name" value="P-loop containing nucleoside triphosphate hydrolases"/>
    <property type="match status" value="1"/>
</dbReference>
<name>A0A1E3PT16_9ASCO</name>
<feature type="domain" description="ABC transporter" evidence="11">
    <location>
        <begin position="446"/>
        <end position="690"/>
    </location>
</feature>
<evidence type="ECO:0000256" key="2">
    <source>
        <dbReference type="ARBA" id="ARBA00005580"/>
    </source>
</evidence>
<dbReference type="InterPro" id="IPR027417">
    <property type="entry name" value="P-loop_NTPase"/>
</dbReference>
<feature type="transmembrane region" description="Helical" evidence="10">
    <location>
        <begin position="123"/>
        <end position="148"/>
    </location>
</feature>
<dbReference type="AlphaFoldDB" id="A0A1E3PT16"/>
<feature type="compositionally biased region" description="Low complexity" evidence="9">
    <location>
        <begin position="49"/>
        <end position="63"/>
    </location>
</feature>
<gene>
    <name evidence="13" type="ORF">NADFUDRAFT_20529</name>
</gene>
<dbReference type="PROSITE" id="PS00211">
    <property type="entry name" value="ABC_TRANSPORTER_1"/>
    <property type="match status" value="1"/>
</dbReference>
<evidence type="ECO:0000313" key="13">
    <source>
        <dbReference type="EMBL" id="ODQ68563.1"/>
    </source>
</evidence>
<evidence type="ECO:0000256" key="9">
    <source>
        <dbReference type="SAM" id="MobiDB-lite"/>
    </source>
</evidence>
<keyword evidence="3" id="KW-0813">Transport</keyword>
<dbReference type="CDD" id="cd18573">
    <property type="entry name" value="ABC_6TM_ABCB10_like"/>
    <property type="match status" value="1"/>
</dbReference>
<proteinExistence type="inferred from homology"/>
<dbReference type="OrthoDB" id="6500128at2759"/>
<evidence type="ECO:0000256" key="7">
    <source>
        <dbReference type="ARBA" id="ARBA00022989"/>
    </source>
</evidence>
<reference evidence="13 14" key="1">
    <citation type="journal article" date="2016" name="Proc. Natl. Acad. Sci. U.S.A.">
        <title>Comparative genomics of biotechnologically important yeasts.</title>
        <authorList>
            <person name="Riley R."/>
            <person name="Haridas S."/>
            <person name="Wolfe K.H."/>
            <person name="Lopes M.R."/>
            <person name="Hittinger C.T."/>
            <person name="Goeker M."/>
            <person name="Salamov A.A."/>
            <person name="Wisecaver J.H."/>
            <person name="Long T.M."/>
            <person name="Calvey C.H."/>
            <person name="Aerts A.L."/>
            <person name="Barry K.W."/>
            <person name="Choi C."/>
            <person name="Clum A."/>
            <person name="Coughlan A.Y."/>
            <person name="Deshpande S."/>
            <person name="Douglass A.P."/>
            <person name="Hanson S.J."/>
            <person name="Klenk H.-P."/>
            <person name="LaButti K.M."/>
            <person name="Lapidus A."/>
            <person name="Lindquist E.A."/>
            <person name="Lipzen A.M."/>
            <person name="Meier-Kolthoff J.P."/>
            <person name="Ohm R.A."/>
            <person name="Otillar R.P."/>
            <person name="Pangilinan J.L."/>
            <person name="Peng Y."/>
            <person name="Rokas A."/>
            <person name="Rosa C.A."/>
            <person name="Scheuner C."/>
            <person name="Sibirny A.A."/>
            <person name="Slot J.C."/>
            <person name="Stielow J.B."/>
            <person name="Sun H."/>
            <person name="Kurtzman C.P."/>
            <person name="Blackwell M."/>
            <person name="Grigoriev I.V."/>
            <person name="Jeffries T.W."/>
        </authorList>
    </citation>
    <scope>NUCLEOTIDE SEQUENCE [LARGE SCALE GENOMIC DNA]</scope>
    <source>
        <strain evidence="13 14">DSM 6958</strain>
    </source>
</reference>
<dbReference type="GO" id="GO:0090374">
    <property type="term" value="P:oligopeptide export from mitochondrion"/>
    <property type="evidence" value="ECO:0007669"/>
    <property type="project" value="TreeGrafter"/>
</dbReference>
<evidence type="ECO:0000256" key="5">
    <source>
        <dbReference type="ARBA" id="ARBA00022741"/>
    </source>
</evidence>
<dbReference type="InterPro" id="IPR017871">
    <property type="entry name" value="ABC_transporter-like_CS"/>
</dbReference>
<feature type="transmembrane region" description="Helical" evidence="10">
    <location>
        <begin position="168"/>
        <end position="185"/>
    </location>
</feature>
<keyword evidence="7 10" id="KW-1133">Transmembrane helix</keyword>
<evidence type="ECO:0000259" key="11">
    <source>
        <dbReference type="PROSITE" id="PS50893"/>
    </source>
</evidence>
<evidence type="ECO:0000256" key="10">
    <source>
        <dbReference type="SAM" id="Phobius"/>
    </source>
</evidence>
<dbReference type="PANTHER" id="PTHR43394:SF1">
    <property type="entry name" value="ATP-BINDING CASSETTE SUB-FAMILY B MEMBER 10, MITOCHONDRIAL"/>
    <property type="match status" value="1"/>
</dbReference>
<dbReference type="STRING" id="857566.A0A1E3PT16"/>
<feature type="region of interest" description="Disordered" evidence="9">
    <location>
        <begin position="40"/>
        <end position="74"/>
    </location>
</feature>
<evidence type="ECO:0000256" key="6">
    <source>
        <dbReference type="ARBA" id="ARBA00022840"/>
    </source>
</evidence>
<dbReference type="GO" id="GO:0016887">
    <property type="term" value="F:ATP hydrolysis activity"/>
    <property type="evidence" value="ECO:0007669"/>
    <property type="project" value="InterPro"/>
</dbReference>
<keyword evidence="4 10" id="KW-0812">Transmembrane</keyword>
<dbReference type="GO" id="GO:0015421">
    <property type="term" value="F:ABC-type oligopeptide transporter activity"/>
    <property type="evidence" value="ECO:0007669"/>
    <property type="project" value="TreeGrafter"/>
</dbReference>
<dbReference type="SMART" id="SM00382">
    <property type="entry name" value="AAA"/>
    <property type="match status" value="1"/>
</dbReference>
<evidence type="ECO:0000256" key="3">
    <source>
        <dbReference type="ARBA" id="ARBA00022448"/>
    </source>
</evidence>